<name>A0A448YIS0_BRENA</name>
<dbReference type="InParanoid" id="A0A448YIS0"/>
<dbReference type="FunCoup" id="A0A448YIS0">
    <property type="interactions" value="196"/>
</dbReference>
<dbReference type="Proteomes" id="UP000290900">
    <property type="component" value="Unassembled WGS sequence"/>
</dbReference>
<sequence length="295" mass="33853">MPIKGQMDARLSEPLPVEQVPKLDISYITPNCSQAVVNLQMDYLMNKKSILTRWLFGSQFTLSLITAWIGTVIYWGVGDYFSSYTFKNGALDGLKQLFGNSFFRAGLIEVTGLIALGFAVVWTVLFETTAWLKDQCMKVPDEQKELFGLDMSEYASLTGKKKFSAEEKKQIEFMKKNSVHIVYRETPIAFIVKQIVVDTEESIEYKVTALGIRRVYVSAGVLEDLLTYLIRDLHEVNGRNAKCSLDLYNFETFDQDIAKSLGFKLEKEVKTNQNWLLRNIFRVTLRTYSYEVTQE</sequence>
<dbReference type="EMBL" id="CAACVR010000007">
    <property type="protein sequence ID" value="VEU20768.1"/>
    <property type="molecule type" value="Genomic_DNA"/>
</dbReference>
<proteinExistence type="predicted"/>
<evidence type="ECO:0000313" key="2">
    <source>
        <dbReference type="EMBL" id="VEU20768.1"/>
    </source>
</evidence>
<dbReference type="STRING" id="13370.A0A448YIS0"/>
<feature type="transmembrane region" description="Helical" evidence="1">
    <location>
        <begin position="54"/>
        <end position="77"/>
    </location>
</feature>
<keyword evidence="1" id="KW-1133">Transmembrane helix</keyword>
<keyword evidence="1" id="KW-0472">Membrane</keyword>
<accession>A0A448YIS0</accession>
<protein>
    <submittedName>
        <fullName evidence="2">DEKNAAC101697</fullName>
    </submittedName>
</protein>
<reference evidence="2 3" key="1">
    <citation type="submission" date="2018-12" db="EMBL/GenBank/DDBJ databases">
        <authorList>
            <person name="Tiukova I."/>
            <person name="Dainat J."/>
        </authorList>
    </citation>
    <scope>NUCLEOTIDE SEQUENCE [LARGE SCALE GENOMIC DNA]</scope>
</reference>
<feature type="transmembrane region" description="Helical" evidence="1">
    <location>
        <begin position="102"/>
        <end position="125"/>
    </location>
</feature>
<dbReference type="AlphaFoldDB" id="A0A448YIS0"/>
<keyword evidence="1" id="KW-0812">Transmembrane</keyword>
<dbReference type="InterPro" id="IPR024297">
    <property type="entry name" value="Pho86"/>
</dbReference>
<evidence type="ECO:0000256" key="1">
    <source>
        <dbReference type="SAM" id="Phobius"/>
    </source>
</evidence>
<dbReference type="Pfam" id="PF11124">
    <property type="entry name" value="Pho86"/>
    <property type="match status" value="1"/>
</dbReference>
<gene>
    <name evidence="2" type="ORF">BRENAR_LOCUS1503</name>
</gene>
<evidence type="ECO:0000313" key="3">
    <source>
        <dbReference type="Proteomes" id="UP000290900"/>
    </source>
</evidence>
<dbReference type="OrthoDB" id="4082764at2759"/>
<organism evidence="2 3">
    <name type="scientific">Brettanomyces naardenensis</name>
    <name type="common">Yeast</name>
    <dbReference type="NCBI Taxonomy" id="13370"/>
    <lineage>
        <taxon>Eukaryota</taxon>
        <taxon>Fungi</taxon>
        <taxon>Dikarya</taxon>
        <taxon>Ascomycota</taxon>
        <taxon>Saccharomycotina</taxon>
        <taxon>Pichiomycetes</taxon>
        <taxon>Pichiales</taxon>
        <taxon>Pichiaceae</taxon>
        <taxon>Brettanomyces</taxon>
    </lineage>
</organism>
<keyword evidence="3" id="KW-1185">Reference proteome</keyword>